<dbReference type="EMBL" id="JAAKZF010000043">
    <property type="protein sequence ID" value="NGO54096.1"/>
    <property type="molecule type" value="Genomic_DNA"/>
</dbReference>
<reference evidence="2 3" key="1">
    <citation type="submission" date="2020-02" db="EMBL/GenBank/DDBJ databases">
        <title>Genome sequence of strain CCNWXJ40-4.</title>
        <authorList>
            <person name="Gao J."/>
            <person name="Sun J."/>
        </authorList>
    </citation>
    <scope>NUCLEOTIDE SEQUENCE [LARGE SCALE GENOMIC DNA]</scope>
    <source>
        <strain evidence="2 3">CCNWXJ 40-4</strain>
    </source>
</reference>
<dbReference type="SUPFAM" id="SSF53098">
    <property type="entry name" value="Ribonuclease H-like"/>
    <property type="match status" value="1"/>
</dbReference>
<accession>A0A6G4WIP3</accession>
<sequence length="364" mass="41309">MRSDISFTVSSAERRRLNAITANPKSPQKHVWRARIVLLSGDGVGTTAIMAETGKSKTCVWRWQERFMHEGVDGLLCDRSRPPGKTPVPPERVAEIIRLTQEPPPHEATHWTLRAMARVAGIAASTVQAIWKAHGLSPHRWRQFKLSNDPAFADKLTTIVGLYVDPPAHAVVLSVDEKSQIQALDRTQPGLPMKKGRAGTITHDYKRHGTTTLFAALNVLDGTVIAQNMQRHRHQEFIRFLNRIEREVPGDKAIHVILDNYAAHKKDKVRAWLARHPRWTFHFTPTSCSWLNAVEGFFAKLTRRRLKHGVFHSVVDLQAAINRFVREYNADSPKPFVWRADPDDIIAARNRGFQTLESIHSHDC</sequence>
<evidence type="ECO:0000313" key="3">
    <source>
        <dbReference type="Proteomes" id="UP001642900"/>
    </source>
</evidence>
<dbReference type="AlphaFoldDB" id="A0A6G4WIP3"/>
<dbReference type="InterPro" id="IPR036397">
    <property type="entry name" value="RNaseH_sf"/>
</dbReference>
<proteinExistence type="predicted"/>
<dbReference type="InterPro" id="IPR012337">
    <property type="entry name" value="RNaseH-like_sf"/>
</dbReference>
<dbReference type="InterPro" id="IPR047655">
    <property type="entry name" value="Transpos_IS630-like"/>
</dbReference>
<organism evidence="2 3">
    <name type="scientific">Allomesorhizobium camelthorni</name>
    <dbReference type="NCBI Taxonomy" id="475069"/>
    <lineage>
        <taxon>Bacteria</taxon>
        <taxon>Pseudomonadati</taxon>
        <taxon>Pseudomonadota</taxon>
        <taxon>Alphaproteobacteria</taxon>
        <taxon>Hyphomicrobiales</taxon>
        <taxon>Phyllobacteriaceae</taxon>
        <taxon>Allomesorhizobium</taxon>
    </lineage>
</organism>
<dbReference type="PANTHER" id="PTHR30347:SF1">
    <property type="entry name" value="MECHANOSENSITIVE CHANNEL MSCK"/>
    <property type="match status" value="1"/>
</dbReference>
<dbReference type="GO" id="GO:0003676">
    <property type="term" value="F:nucleic acid binding"/>
    <property type="evidence" value="ECO:0007669"/>
    <property type="project" value="InterPro"/>
</dbReference>
<dbReference type="InterPro" id="IPR038717">
    <property type="entry name" value="Tc1-like_DDE_dom"/>
</dbReference>
<dbReference type="RefSeq" id="WP_165032098.1">
    <property type="nucleotide sequence ID" value="NZ_JAAKZF010000043.1"/>
</dbReference>
<dbReference type="NCBIfam" id="NF033545">
    <property type="entry name" value="transpos_IS630"/>
    <property type="match status" value="1"/>
</dbReference>
<dbReference type="Pfam" id="PF13565">
    <property type="entry name" value="HTH_32"/>
    <property type="match status" value="1"/>
</dbReference>
<dbReference type="Pfam" id="PF13358">
    <property type="entry name" value="DDE_3"/>
    <property type="match status" value="1"/>
</dbReference>
<evidence type="ECO:0000313" key="2">
    <source>
        <dbReference type="EMBL" id="NGO54096.1"/>
    </source>
</evidence>
<dbReference type="InterPro" id="IPR009057">
    <property type="entry name" value="Homeodomain-like_sf"/>
</dbReference>
<protein>
    <submittedName>
        <fullName evidence="2">IS630 family transposase</fullName>
    </submittedName>
</protein>
<gene>
    <name evidence="2" type="ORF">G6N73_23625</name>
</gene>
<comment type="caution">
    <text evidence="2">The sequence shown here is derived from an EMBL/GenBank/DDBJ whole genome shotgun (WGS) entry which is preliminary data.</text>
</comment>
<evidence type="ECO:0000259" key="1">
    <source>
        <dbReference type="Pfam" id="PF13358"/>
    </source>
</evidence>
<keyword evidence="3" id="KW-1185">Reference proteome</keyword>
<dbReference type="PANTHER" id="PTHR30347">
    <property type="entry name" value="POTASSIUM CHANNEL RELATED"/>
    <property type="match status" value="1"/>
</dbReference>
<dbReference type="Proteomes" id="UP001642900">
    <property type="component" value="Unassembled WGS sequence"/>
</dbReference>
<dbReference type="SUPFAM" id="SSF46689">
    <property type="entry name" value="Homeodomain-like"/>
    <property type="match status" value="1"/>
</dbReference>
<feature type="domain" description="Tc1-like transposase DDE" evidence="1">
    <location>
        <begin position="172"/>
        <end position="317"/>
    </location>
</feature>
<dbReference type="Gene3D" id="3.30.420.10">
    <property type="entry name" value="Ribonuclease H-like superfamily/Ribonuclease H"/>
    <property type="match status" value="1"/>
</dbReference>
<name>A0A6G4WIP3_9HYPH</name>
<dbReference type="InterPro" id="IPR052702">
    <property type="entry name" value="MscS-like_channel"/>
</dbReference>